<dbReference type="InterPro" id="IPR045133">
    <property type="entry name" value="IRE1/2-like"/>
</dbReference>
<reference evidence="2" key="1">
    <citation type="submission" date="2020-04" db="EMBL/GenBank/DDBJ databases">
        <authorList>
            <person name="Alioto T."/>
            <person name="Alioto T."/>
            <person name="Gomez Garrido J."/>
        </authorList>
    </citation>
    <scope>NUCLEOTIDE SEQUENCE</scope>
    <source>
        <strain evidence="2">A484AB</strain>
    </source>
</reference>
<dbReference type="InterPro" id="IPR043472">
    <property type="entry name" value="Macro_dom-like"/>
</dbReference>
<dbReference type="GO" id="GO:0070059">
    <property type="term" value="P:intrinsic apoptotic signaling pathway in response to endoplasmic reticulum stress"/>
    <property type="evidence" value="ECO:0007669"/>
    <property type="project" value="TreeGrafter"/>
</dbReference>
<dbReference type="SUPFAM" id="SSF56112">
    <property type="entry name" value="Protein kinase-like (PK-like)"/>
    <property type="match status" value="1"/>
</dbReference>
<dbReference type="PROSITE" id="PS50011">
    <property type="entry name" value="PROTEIN_KINASE_DOM"/>
    <property type="match status" value="1"/>
</dbReference>
<name>A0A6S7JDS3_PARCT</name>
<dbReference type="AlphaFoldDB" id="A0A6S7JDS3"/>
<dbReference type="Pfam" id="PF00069">
    <property type="entry name" value="Pkinase"/>
    <property type="match status" value="1"/>
</dbReference>
<dbReference type="SUPFAM" id="SSF52949">
    <property type="entry name" value="Macro domain-like"/>
    <property type="match status" value="2"/>
</dbReference>
<evidence type="ECO:0000313" key="3">
    <source>
        <dbReference type="Proteomes" id="UP001152795"/>
    </source>
</evidence>
<dbReference type="GO" id="GO:0051082">
    <property type="term" value="F:unfolded protein binding"/>
    <property type="evidence" value="ECO:0007669"/>
    <property type="project" value="TreeGrafter"/>
</dbReference>
<feature type="compositionally biased region" description="Basic and acidic residues" evidence="1">
    <location>
        <begin position="829"/>
        <end position="848"/>
    </location>
</feature>
<evidence type="ECO:0000313" key="2">
    <source>
        <dbReference type="EMBL" id="CAB4028224.1"/>
    </source>
</evidence>
<dbReference type="PANTHER" id="PTHR13954:SF28">
    <property type="match status" value="1"/>
</dbReference>
<feature type="compositionally biased region" description="Polar residues" evidence="1">
    <location>
        <begin position="218"/>
        <end position="228"/>
    </location>
</feature>
<dbReference type="GO" id="GO:0036498">
    <property type="term" value="P:IRE1-mediated unfolded protein response"/>
    <property type="evidence" value="ECO:0007669"/>
    <property type="project" value="TreeGrafter"/>
</dbReference>
<feature type="non-terminal residue" evidence="2">
    <location>
        <position position="1222"/>
    </location>
</feature>
<gene>
    <name evidence="2" type="ORF">PACLA_8A030781</name>
</gene>
<accession>A0A6S7JDS3</accession>
<feature type="region of interest" description="Disordered" evidence="1">
    <location>
        <begin position="698"/>
        <end position="726"/>
    </location>
</feature>
<feature type="region of interest" description="Disordered" evidence="1">
    <location>
        <begin position="218"/>
        <end position="242"/>
    </location>
</feature>
<protein>
    <submittedName>
        <fullName evidence="2">Serine threonine- kinase ppk4-like</fullName>
    </submittedName>
</protein>
<evidence type="ECO:0000256" key="1">
    <source>
        <dbReference type="SAM" id="MobiDB-lite"/>
    </source>
</evidence>
<dbReference type="GO" id="GO:0004674">
    <property type="term" value="F:protein serine/threonine kinase activity"/>
    <property type="evidence" value="ECO:0007669"/>
    <property type="project" value="InterPro"/>
</dbReference>
<dbReference type="Gene3D" id="3.40.220.10">
    <property type="entry name" value="Leucine Aminopeptidase, subunit E, domain 1"/>
    <property type="match status" value="2"/>
</dbReference>
<dbReference type="GO" id="GO:0004521">
    <property type="term" value="F:RNA endonuclease activity"/>
    <property type="evidence" value="ECO:0007669"/>
    <property type="project" value="InterPro"/>
</dbReference>
<dbReference type="InterPro" id="IPR000719">
    <property type="entry name" value="Prot_kinase_dom"/>
</dbReference>
<dbReference type="Pfam" id="PF01661">
    <property type="entry name" value="Macro"/>
    <property type="match status" value="1"/>
</dbReference>
<dbReference type="InterPro" id="IPR002589">
    <property type="entry name" value="Macro_dom"/>
</dbReference>
<comment type="caution">
    <text evidence="2">The sequence shown here is derived from an EMBL/GenBank/DDBJ whole genome shotgun (WGS) entry which is preliminary data.</text>
</comment>
<dbReference type="Gene3D" id="1.10.510.10">
    <property type="entry name" value="Transferase(Phosphotransferase) domain 1"/>
    <property type="match status" value="1"/>
</dbReference>
<dbReference type="EMBL" id="CACRXK020015331">
    <property type="protein sequence ID" value="CAB4028224.1"/>
    <property type="molecule type" value="Genomic_DNA"/>
</dbReference>
<keyword evidence="2" id="KW-0808">Transferase</keyword>
<dbReference type="GO" id="GO:0005524">
    <property type="term" value="F:ATP binding"/>
    <property type="evidence" value="ECO:0007669"/>
    <property type="project" value="InterPro"/>
</dbReference>
<dbReference type="PROSITE" id="PS51154">
    <property type="entry name" value="MACRO"/>
    <property type="match status" value="1"/>
</dbReference>
<organism evidence="2 3">
    <name type="scientific">Paramuricea clavata</name>
    <name type="common">Red gorgonian</name>
    <name type="synonym">Violescent sea-whip</name>
    <dbReference type="NCBI Taxonomy" id="317549"/>
    <lineage>
        <taxon>Eukaryota</taxon>
        <taxon>Metazoa</taxon>
        <taxon>Cnidaria</taxon>
        <taxon>Anthozoa</taxon>
        <taxon>Octocorallia</taxon>
        <taxon>Malacalcyonacea</taxon>
        <taxon>Plexauridae</taxon>
        <taxon>Paramuricea</taxon>
    </lineage>
</organism>
<dbReference type="InterPro" id="IPR011009">
    <property type="entry name" value="Kinase-like_dom_sf"/>
</dbReference>
<feature type="region of interest" description="Disordered" evidence="1">
    <location>
        <begin position="829"/>
        <end position="850"/>
    </location>
</feature>
<sequence length="1222" mass="138811">MVGNPYDIIKVTALNEVELQKARRLLDESLIQDAVPIPNGADISFESSHFQNFKKEQEKNKPLMISFRQLDDKETGSIQLVGVKDVVVEAKKATKNCIEFQRERDYELSWEHSKDKFEFLQTYSSEFVKPIEDRCQVRIELEHGPETCKIRWKGLPETSTECKRSLEDLGKTILEKDELIELPGVKHLFERKDGEKQLKLIQEAKKIFIRINGSRQTTFSDSDAQRSLQEQRSKEGPNPVKAVMIPERSSGNVITISLKHGRIEDECAAVLAYSALPNLNDNTAVCGEGLKLAGGTTYINACKSHTNISPGDIVCTVGGNLACQYVLHVVGCDWKDNRENNEMVFRKLMNKCIQKCIDLHVDSLAMSSFGAHQHGYTAEDVYEIVMEEVERVYNNVSNPVQCSLEHVQVVYLKRKRLSRWHSMSFRARSRSSFRARSRSSFRVPGRSSFCASKSSFRAQPDVARPQAAAVTPTKRKISCTSKFGSVSVVLKEGEVTTYEADAIINILPNHLQRSSCNNVCETIIQAGGKSVQDELSRYTRSKHLRSILRTSAGSIENVKEIFNIIPELPDEPGLRSSLEQCFDFVKALSFGNVLFPVAEIMALDISLNCLVQLILDTAKNFSIDSLVTLEIVVLVAQRSEFDVLKSLFEERSVAIRSTSLINADHVPDINDLRDVDDVSIVTSHVNEDEVFLSQEVQAASAGSPNDGPDGRPISNHREKSQINLPGNERDKDKILLRFVGFCSAVNNSVSEVMDFVERNKAKQNIEVSKESFKFLQKHRKDLASIYHVVIDLRPHELTVEGFKDNVFECHKRITDLLNKNTKSQDEIKQLEESNKENKLDDDKDRNDVDSSDIITNISKDRVYSESPASSWSWEEKSKTHRDKFQKFLDYGQEYPKEIKEVNGVRFCPSEEFCIGRGSDGTRVYIGLGKDGYEKAIKRMHKDQYKSLAKHEKKILNEPSTATSKHTIKYCSYDDESDKEFVHLILDLCEETLEEYVERNSREELLAIAPDIICQILEGVSDIHEKPTTILHRDLKPTNIMRNVQDRWLLADFGISRTLPPDKDTLVSKQRGNDHWRAVESYPSKESSHENCARYKKESDIQTAGMVAYFIVSKGEYAFGLETDRNINLRNGNPVGLDNVKNPALKDLLGWMLSHSPKERPTAKEARKHPYLQSTREQFELLWTMGNLYEIKSGDSTCNVTQQINSDTKDWISFMDDAAFQYL</sequence>
<dbReference type="SMART" id="SM00220">
    <property type="entry name" value="S_TKc"/>
    <property type="match status" value="1"/>
</dbReference>
<dbReference type="OrthoDB" id="63989at2759"/>
<keyword evidence="2" id="KW-0418">Kinase</keyword>
<proteinExistence type="predicted"/>
<dbReference type="Proteomes" id="UP001152795">
    <property type="component" value="Unassembled WGS sequence"/>
</dbReference>
<keyword evidence="3" id="KW-1185">Reference proteome</keyword>
<dbReference type="PANTHER" id="PTHR13954">
    <property type="entry name" value="IRE1-RELATED"/>
    <property type="match status" value="1"/>
</dbReference>
<dbReference type="GO" id="GO:1990604">
    <property type="term" value="C:IRE1-TRAF2-ASK1 complex"/>
    <property type="evidence" value="ECO:0007669"/>
    <property type="project" value="TreeGrafter"/>
</dbReference>